<dbReference type="PROSITE" id="PS51257">
    <property type="entry name" value="PROKAR_LIPOPROTEIN"/>
    <property type="match status" value="1"/>
</dbReference>
<dbReference type="RefSeq" id="WP_397096071.1">
    <property type="nucleotide sequence ID" value="NZ_JBIRYO010000042.1"/>
</dbReference>
<accession>A0ABW7XC67</accession>
<dbReference type="Pfam" id="PF12079">
    <property type="entry name" value="DUF3558"/>
    <property type="match status" value="1"/>
</dbReference>
<dbReference type="Proteomes" id="UP001611415">
    <property type="component" value="Unassembled WGS sequence"/>
</dbReference>
<keyword evidence="2" id="KW-1185">Reference proteome</keyword>
<evidence type="ECO:0000313" key="1">
    <source>
        <dbReference type="EMBL" id="MFI2478528.1"/>
    </source>
</evidence>
<proteinExistence type="predicted"/>
<evidence type="ECO:0000313" key="2">
    <source>
        <dbReference type="Proteomes" id="UP001611415"/>
    </source>
</evidence>
<comment type="caution">
    <text evidence="1">The sequence shown here is derived from an EMBL/GenBank/DDBJ whole genome shotgun (WGS) entry which is preliminary data.</text>
</comment>
<reference evidence="1 2" key="1">
    <citation type="submission" date="2024-10" db="EMBL/GenBank/DDBJ databases">
        <title>The Natural Products Discovery Center: Release of the First 8490 Sequenced Strains for Exploring Actinobacteria Biosynthetic Diversity.</title>
        <authorList>
            <person name="Kalkreuter E."/>
            <person name="Kautsar S.A."/>
            <person name="Yang D."/>
            <person name="Bader C.D."/>
            <person name="Teijaro C.N."/>
            <person name="Fluegel L."/>
            <person name="Davis C.M."/>
            <person name="Simpson J.R."/>
            <person name="Lauterbach L."/>
            <person name="Steele A.D."/>
            <person name="Gui C."/>
            <person name="Meng S."/>
            <person name="Li G."/>
            <person name="Viehrig K."/>
            <person name="Ye F."/>
            <person name="Su P."/>
            <person name="Kiefer A.F."/>
            <person name="Nichols A."/>
            <person name="Cepeda A.J."/>
            <person name="Yan W."/>
            <person name="Fan B."/>
            <person name="Jiang Y."/>
            <person name="Adhikari A."/>
            <person name="Zheng C.-J."/>
            <person name="Schuster L."/>
            <person name="Cowan T.M."/>
            <person name="Smanski M.J."/>
            <person name="Chevrette M.G."/>
            <person name="De Carvalho L.P.S."/>
            <person name="Shen B."/>
        </authorList>
    </citation>
    <scope>NUCLEOTIDE SEQUENCE [LARGE SCALE GENOMIC DNA]</scope>
    <source>
        <strain evidence="1 2">NPDC019275</strain>
    </source>
</reference>
<gene>
    <name evidence="1" type="ORF">ACH49W_34680</name>
</gene>
<sequence>MGIRHSRSTTAVLALLLVVGMAGCSRDTMGQHKAGFSELPARCSDALRPAEQEIKAFAGEAYSSVAESQDNNRQVTDTSQHLTCAMKFGGSVLREPLEPYRTPMWRNVSISYFLSLYPISANEPPKNLTDYVPGSTLPDSPRPTPIAGIGEYAITWVEENKGHPPRVSVKFAINNLIVTVETWGKDWSGVPETFPVIDSPELRADLHTGTEAIAKAVAQQAPSALPTTMLTQPSLTRSTSTVTATKTSVPVWDPCEIPEDTLTAAGLDVKSQFRGDKQTGSAMCMWRGGWYRLRVFYQDAPFEWSVYEGSTYVRPKPVTIGNRHAVQVHWDNSDSWCVLAFEVPLEANLPDAGGRTLTFEASLTEDRSQTELCDELIRVTTAVAGAIPPTT</sequence>
<dbReference type="EMBL" id="JBIRYO010000042">
    <property type="protein sequence ID" value="MFI2478528.1"/>
    <property type="molecule type" value="Genomic_DNA"/>
</dbReference>
<dbReference type="InterPro" id="IPR024520">
    <property type="entry name" value="DUF3558"/>
</dbReference>
<name>A0ABW7XC67_9NOCA</name>
<protein>
    <submittedName>
        <fullName evidence="1">DUF3558 family protein</fullName>
    </submittedName>
</protein>
<organism evidence="1 2">
    <name type="scientific">Nocardia xishanensis</name>
    <dbReference type="NCBI Taxonomy" id="238964"/>
    <lineage>
        <taxon>Bacteria</taxon>
        <taxon>Bacillati</taxon>
        <taxon>Actinomycetota</taxon>
        <taxon>Actinomycetes</taxon>
        <taxon>Mycobacteriales</taxon>
        <taxon>Nocardiaceae</taxon>
        <taxon>Nocardia</taxon>
    </lineage>
</organism>